<dbReference type="EMBL" id="VSSQ01104198">
    <property type="protein sequence ID" value="MPN44792.1"/>
    <property type="molecule type" value="Genomic_DNA"/>
</dbReference>
<sequence length="72" mass="8775">MRFHLSRFMQKTDNPEEAIYYLNEEGESVEIYGDKIYYLNILMQLQFEDQVNYKRFRVSFTRAGIIRLEELA</sequence>
<accession>A0A645I220</accession>
<evidence type="ECO:0000313" key="1">
    <source>
        <dbReference type="EMBL" id="MPN44792.1"/>
    </source>
</evidence>
<gene>
    <name evidence="1" type="ORF">SDC9_192359</name>
</gene>
<dbReference type="AlphaFoldDB" id="A0A645I220"/>
<comment type="caution">
    <text evidence="1">The sequence shown here is derived from an EMBL/GenBank/DDBJ whole genome shotgun (WGS) entry which is preliminary data.</text>
</comment>
<proteinExistence type="predicted"/>
<reference evidence="1" key="1">
    <citation type="submission" date="2019-08" db="EMBL/GenBank/DDBJ databases">
        <authorList>
            <person name="Kucharzyk K."/>
            <person name="Murdoch R.W."/>
            <person name="Higgins S."/>
            <person name="Loffler F."/>
        </authorList>
    </citation>
    <scope>NUCLEOTIDE SEQUENCE</scope>
</reference>
<protein>
    <submittedName>
        <fullName evidence="1">Uncharacterized protein</fullName>
    </submittedName>
</protein>
<organism evidence="1">
    <name type="scientific">bioreactor metagenome</name>
    <dbReference type="NCBI Taxonomy" id="1076179"/>
    <lineage>
        <taxon>unclassified sequences</taxon>
        <taxon>metagenomes</taxon>
        <taxon>ecological metagenomes</taxon>
    </lineage>
</organism>
<name>A0A645I220_9ZZZZ</name>